<dbReference type="Proteomes" id="UP000011760">
    <property type="component" value="Chromosome"/>
</dbReference>
<feature type="transmembrane region" description="Helical" evidence="1">
    <location>
        <begin position="72"/>
        <end position="94"/>
    </location>
</feature>
<dbReference type="KEGG" id="ccn:H924_03675"/>
<keyword evidence="1" id="KW-0472">Membrane</keyword>
<dbReference type="HOGENOM" id="CLU_2368047_0_0_11"/>
<evidence type="ECO:0000313" key="2">
    <source>
        <dbReference type="EMBL" id="AGG66183.1"/>
    </source>
</evidence>
<dbReference type="EMBL" id="CP004354">
    <property type="protein sequence ID" value="AGG66183.1"/>
    <property type="molecule type" value="Genomic_DNA"/>
</dbReference>
<protein>
    <submittedName>
        <fullName evidence="2">Uncharacterized protein</fullName>
    </submittedName>
</protein>
<keyword evidence="3" id="KW-1185">Reference proteome</keyword>
<reference evidence="2 3" key="1">
    <citation type="submission" date="2013-02" db="EMBL/GenBank/DDBJ databases">
        <title>The complete genome sequence of Corynebacterium callunae DSM 20147.</title>
        <authorList>
            <person name="Ruckert C."/>
            <person name="Albersmeier A."/>
            <person name="Kalinowski J."/>
        </authorList>
    </citation>
    <scope>NUCLEOTIDE SEQUENCE [LARGE SCALE GENOMIC DNA]</scope>
    <source>
        <strain evidence="2 3">DSM 20147</strain>
    </source>
</reference>
<evidence type="ECO:0000313" key="3">
    <source>
        <dbReference type="Proteomes" id="UP000011760"/>
    </source>
</evidence>
<keyword evidence="1" id="KW-0812">Transmembrane</keyword>
<organism evidence="2 3">
    <name type="scientific">Corynebacterium callunae DSM 20147</name>
    <dbReference type="NCBI Taxonomy" id="1121353"/>
    <lineage>
        <taxon>Bacteria</taxon>
        <taxon>Bacillati</taxon>
        <taxon>Actinomycetota</taxon>
        <taxon>Actinomycetes</taxon>
        <taxon>Mycobacteriales</taxon>
        <taxon>Corynebacteriaceae</taxon>
        <taxon>Corynebacterium</taxon>
    </lineage>
</organism>
<dbReference type="STRING" id="1121353.H924_03675"/>
<dbReference type="RefSeq" id="WP_015650621.1">
    <property type="nucleotide sequence ID" value="NC_020506.1"/>
</dbReference>
<dbReference type="PATRIC" id="fig|1121353.3.peg.756"/>
<name>M1UXW2_9CORY</name>
<gene>
    <name evidence="2" type="ORF">H924_03675</name>
</gene>
<keyword evidence="1" id="KW-1133">Transmembrane helix</keyword>
<accession>M1UXW2</accession>
<dbReference type="AlphaFoldDB" id="M1UXW2"/>
<sequence length="95" mass="9553">MDYLNAKALLVLAQMPGQNITPQAPAGFGSKVDQGLNFAMYLGIVVAIIGVITMGAAMALSRQQGSSEEATSRALAIGIGCLLIGGASGLVGAFL</sequence>
<proteinExistence type="predicted"/>
<dbReference type="OrthoDB" id="4421905at2"/>
<feature type="transmembrane region" description="Helical" evidence="1">
    <location>
        <begin position="38"/>
        <end position="60"/>
    </location>
</feature>
<evidence type="ECO:0000256" key="1">
    <source>
        <dbReference type="SAM" id="Phobius"/>
    </source>
</evidence>